<proteinExistence type="predicted"/>
<evidence type="ECO:0000313" key="2">
    <source>
        <dbReference type="EMBL" id="GMS85719.1"/>
    </source>
</evidence>
<feature type="compositionally biased region" description="Polar residues" evidence="1">
    <location>
        <begin position="136"/>
        <end position="157"/>
    </location>
</feature>
<dbReference type="AlphaFoldDB" id="A0AAV5SZK0"/>
<feature type="compositionally biased region" description="Basic and acidic residues" evidence="1">
    <location>
        <begin position="231"/>
        <end position="247"/>
    </location>
</feature>
<gene>
    <name evidence="2" type="ORF">PENTCL1PPCAC_7894</name>
</gene>
<feature type="compositionally biased region" description="Basic and acidic residues" evidence="1">
    <location>
        <begin position="110"/>
        <end position="122"/>
    </location>
</feature>
<evidence type="ECO:0008006" key="4">
    <source>
        <dbReference type="Google" id="ProtNLM"/>
    </source>
</evidence>
<organism evidence="2 3">
    <name type="scientific">Pristionchus entomophagus</name>
    <dbReference type="NCBI Taxonomy" id="358040"/>
    <lineage>
        <taxon>Eukaryota</taxon>
        <taxon>Metazoa</taxon>
        <taxon>Ecdysozoa</taxon>
        <taxon>Nematoda</taxon>
        <taxon>Chromadorea</taxon>
        <taxon>Rhabditida</taxon>
        <taxon>Rhabditina</taxon>
        <taxon>Diplogasteromorpha</taxon>
        <taxon>Diplogasteroidea</taxon>
        <taxon>Neodiplogasteridae</taxon>
        <taxon>Pristionchus</taxon>
    </lineage>
</organism>
<accession>A0AAV5SZK0</accession>
<protein>
    <recommendedName>
        <fullName evidence="4">Zinc finger CCCH domain-containing protein 14</fullName>
    </recommendedName>
</protein>
<dbReference type="Gene3D" id="4.10.1000.30">
    <property type="match status" value="1"/>
</dbReference>
<feature type="compositionally biased region" description="Gly residues" evidence="1">
    <location>
        <begin position="90"/>
        <end position="101"/>
    </location>
</feature>
<reference evidence="2" key="1">
    <citation type="submission" date="2023-10" db="EMBL/GenBank/DDBJ databases">
        <title>Genome assembly of Pristionchus species.</title>
        <authorList>
            <person name="Yoshida K."/>
            <person name="Sommer R.J."/>
        </authorList>
    </citation>
    <scope>NUCLEOTIDE SEQUENCE</scope>
    <source>
        <strain evidence="2">RS0144</strain>
    </source>
</reference>
<feature type="compositionally biased region" description="Basic and acidic residues" evidence="1">
    <location>
        <begin position="183"/>
        <end position="192"/>
    </location>
</feature>
<evidence type="ECO:0000256" key="1">
    <source>
        <dbReference type="SAM" id="MobiDB-lite"/>
    </source>
</evidence>
<feature type="compositionally biased region" description="Polar residues" evidence="1">
    <location>
        <begin position="168"/>
        <end position="181"/>
    </location>
</feature>
<name>A0AAV5SZK0_9BILA</name>
<feature type="compositionally biased region" description="Basic and acidic residues" evidence="1">
    <location>
        <begin position="72"/>
        <end position="88"/>
    </location>
</feature>
<dbReference type="EMBL" id="BTSX01000002">
    <property type="protein sequence ID" value="GMS85719.1"/>
    <property type="molecule type" value="Genomic_DNA"/>
</dbReference>
<evidence type="ECO:0000313" key="3">
    <source>
        <dbReference type="Proteomes" id="UP001432027"/>
    </source>
</evidence>
<feature type="compositionally biased region" description="Basic and acidic residues" evidence="1">
    <location>
        <begin position="200"/>
        <end position="214"/>
    </location>
</feature>
<comment type="caution">
    <text evidence="2">The sequence shown here is derived from an EMBL/GenBank/DDBJ whole genome shotgun (WGS) entry which is preliminary data.</text>
</comment>
<feature type="compositionally biased region" description="Low complexity" evidence="1">
    <location>
        <begin position="216"/>
        <end position="225"/>
    </location>
</feature>
<sequence length="291" mass="33419">MWYPNRCRYSDADCWYIHPSENCMHFPNLPCLVPLCRYIHPICKNDGRCTDINCPFEHHQSYPTLYRRHMKRTNEKNNRNQHPREQEGIGRTGGMNGGGQGHATVPPTPERGRSKSRSRNDEWVNYGPDGKREGHSTNQDGRTKGQPSTPTDNGTGRSSRRKDKIGNNAYNSTQQTNSQQHPCEFEESRRTDAVNGNYRGRGESSDPPEPERGRSRSSQRQGDSGNNASNGERRWHDSSNEETRGREQFNPPPKPERGRSKSRQRMETQGNSAFKALRLRSLSNHRRLEMT</sequence>
<dbReference type="Proteomes" id="UP001432027">
    <property type="component" value="Unassembled WGS sequence"/>
</dbReference>
<keyword evidence="3" id="KW-1185">Reference proteome</keyword>
<feature type="region of interest" description="Disordered" evidence="1">
    <location>
        <begin position="72"/>
        <end position="291"/>
    </location>
</feature>